<name>A0A2S7XR21_9GAMM</name>
<dbReference type="NCBIfam" id="NF004363">
    <property type="entry name" value="PRK05738.2-4"/>
    <property type="match status" value="1"/>
</dbReference>
<dbReference type="InterPro" id="IPR012678">
    <property type="entry name" value="Ribosomal_uL23/eL15/eS24_sf"/>
</dbReference>
<dbReference type="EMBL" id="PPGH01000035">
    <property type="protein sequence ID" value="PQJ95993.1"/>
    <property type="molecule type" value="Genomic_DNA"/>
</dbReference>
<evidence type="ECO:0000256" key="6">
    <source>
        <dbReference type="HAMAP-Rule" id="MF_01369"/>
    </source>
</evidence>
<dbReference type="GO" id="GO:0003735">
    <property type="term" value="F:structural constituent of ribosome"/>
    <property type="evidence" value="ECO:0007669"/>
    <property type="project" value="InterPro"/>
</dbReference>
<organism evidence="7 8">
    <name type="scientific">Chromatium okenii</name>
    <dbReference type="NCBI Taxonomy" id="61644"/>
    <lineage>
        <taxon>Bacteria</taxon>
        <taxon>Pseudomonadati</taxon>
        <taxon>Pseudomonadota</taxon>
        <taxon>Gammaproteobacteria</taxon>
        <taxon>Chromatiales</taxon>
        <taxon>Chromatiaceae</taxon>
        <taxon>Chromatium</taxon>
    </lineage>
</organism>
<dbReference type="GO" id="GO:0019843">
    <property type="term" value="F:rRNA binding"/>
    <property type="evidence" value="ECO:0007669"/>
    <property type="project" value="UniProtKB-UniRule"/>
</dbReference>
<keyword evidence="2 6" id="KW-0699">rRNA-binding</keyword>
<protein>
    <recommendedName>
        <fullName evidence="6">Large ribosomal subunit protein uL23</fullName>
    </recommendedName>
</protein>
<dbReference type="InterPro" id="IPR012677">
    <property type="entry name" value="Nucleotide-bd_a/b_plait_sf"/>
</dbReference>
<dbReference type="GO" id="GO:0005840">
    <property type="term" value="C:ribosome"/>
    <property type="evidence" value="ECO:0007669"/>
    <property type="project" value="UniProtKB-KW"/>
</dbReference>
<comment type="caution">
    <text evidence="7">The sequence shown here is derived from an EMBL/GenBank/DDBJ whole genome shotgun (WGS) entry which is preliminary data.</text>
</comment>
<dbReference type="AlphaFoldDB" id="A0A2S7XR21"/>
<dbReference type="GO" id="GO:0006412">
    <property type="term" value="P:translation"/>
    <property type="evidence" value="ECO:0007669"/>
    <property type="project" value="UniProtKB-UniRule"/>
</dbReference>
<dbReference type="OrthoDB" id="9793353at2"/>
<dbReference type="Gene3D" id="3.30.70.330">
    <property type="match status" value="1"/>
</dbReference>
<evidence type="ECO:0000313" key="7">
    <source>
        <dbReference type="EMBL" id="PQJ95993.1"/>
    </source>
</evidence>
<dbReference type="InterPro" id="IPR013025">
    <property type="entry name" value="Ribosomal_uL23-like"/>
</dbReference>
<dbReference type="GO" id="GO:1990904">
    <property type="term" value="C:ribonucleoprotein complex"/>
    <property type="evidence" value="ECO:0007669"/>
    <property type="project" value="UniProtKB-KW"/>
</dbReference>
<proteinExistence type="inferred from homology"/>
<evidence type="ECO:0000313" key="8">
    <source>
        <dbReference type="Proteomes" id="UP000239936"/>
    </source>
</evidence>
<evidence type="ECO:0000256" key="5">
    <source>
        <dbReference type="ARBA" id="ARBA00023274"/>
    </source>
</evidence>
<keyword evidence="3 6" id="KW-0694">RNA-binding</keyword>
<reference evidence="7 8" key="1">
    <citation type="submission" date="2018-01" db="EMBL/GenBank/DDBJ databases">
        <title>The complete genome sequence of Chromatium okenii LaCa, a purple sulfur bacterium with a turbulent life.</title>
        <authorList>
            <person name="Luedin S.M."/>
            <person name="Liechti N."/>
            <person name="Storelli N."/>
            <person name="Danza F."/>
            <person name="Wittwer M."/>
            <person name="Pothier J.F."/>
            <person name="Tonolla M.A."/>
        </authorList>
    </citation>
    <scope>NUCLEOTIDE SEQUENCE [LARGE SCALE GENOMIC DNA]</scope>
    <source>
        <strain evidence="7 8">LaCa</strain>
    </source>
</reference>
<dbReference type="Pfam" id="PF00276">
    <property type="entry name" value="Ribosomal_L23"/>
    <property type="match status" value="1"/>
</dbReference>
<comment type="similarity">
    <text evidence="1 6">Belongs to the universal ribosomal protein uL23 family.</text>
</comment>
<dbReference type="RefSeq" id="WP_105073632.1">
    <property type="nucleotide sequence ID" value="NZ_JAFLKP010000464.1"/>
</dbReference>
<keyword evidence="4 6" id="KW-0689">Ribosomal protein</keyword>
<evidence type="ECO:0000256" key="1">
    <source>
        <dbReference type="ARBA" id="ARBA00006700"/>
    </source>
</evidence>
<dbReference type="PANTHER" id="PTHR11620">
    <property type="entry name" value="60S RIBOSOMAL PROTEIN L23A"/>
    <property type="match status" value="1"/>
</dbReference>
<dbReference type="SUPFAM" id="SSF54189">
    <property type="entry name" value="Ribosomal proteins S24e, L23 and L15e"/>
    <property type="match status" value="1"/>
</dbReference>
<keyword evidence="8" id="KW-1185">Reference proteome</keyword>
<dbReference type="HAMAP" id="MF_01369_B">
    <property type="entry name" value="Ribosomal_uL23_B"/>
    <property type="match status" value="1"/>
</dbReference>
<evidence type="ECO:0000256" key="2">
    <source>
        <dbReference type="ARBA" id="ARBA00022730"/>
    </source>
</evidence>
<evidence type="ECO:0000256" key="4">
    <source>
        <dbReference type="ARBA" id="ARBA00022980"/>
    </source>
</evidence>
<accession>A0A2S7XR21</accession>
<dbReference type="NCBIfam" id="NF004359">
    <property type="entry name" value="PRK05738.1-3"/>
    <property type="match status" value="1"/>
</dbReference>
<evidence type="ECO:0000256" key="3">
    <source>
        <dbReference type="ARBA" id="ARBA00022884"/>
    </source>
</evidence>
<comment type="subunit">
    <text evidence="6">Part of the 50S ribosomal subunit. Contacts protein L29, and trigger factor when it is bound to the ribosome.</text>
</comment>
<dbReference type="Proteomes" id="UP000239936">
    <property type="component" value="Unassembled WGS sequence"/>
</dbReference>
<gene>
    <name evidence="6" type="primary">rplW</name>
    <name evidence="7" type="ORF">CXB77_09095</name>
</gene>
<comment type="function">
    <text evidence="6">One of the early assembly proteins it binds 23S rRNA. One of the proteins that surrounds the polypeptide exit tunnel on the outside of the ribosome. Forms the main docking site for trigger factor binding to the ribosome.</text>
</comment>
<dbReference type="FunFam" id="3.30.70.330:FF:000001">
    <property type="entry name" value="50S ribosomal protein L23"/>
    <property type="match status" value="1"/>
</dbReference>
<keyword evidence="5 6" id="KW-0687">Ribonucleoprotein</keyword>
<sequence>MNNERLMKVLLAPITSEKSTRIAEQSRHVTFRVMTNATKREIASAVELLFEVKVDAVQVLNVKGKHKRLGQRIGKRQDWRKAYVRLQAGHDIDFGGGA</sequence>